<keyword evidence="2" id="KW-1185">Reference proteome</keyword>
<evidence type="ECO:0000313" key="1">
    <source>
        <dbReference type="EMBL" id="RXG89176.1"/>
    </source>
</evidence>
<proteinExistence type="predicted"/>
<name>A0ABY0DCI6_9BRAD</name>
<dbReference type="Proteomes" id="UP000289946">
    <property type="component" value="Unassembled WGS sequence"/>
</dbReference>
<dbReference type="EMBL" id="RDRA01000021">
    <property type="protein sequence ID" value="RXG89176.1"/>
    <property type="molecule type" value="Genomic_DNA"/>
</dbReference>
<organism evidence="1 2">
    <name type="scientific">Bradyrhizobium zhanjiangense</name>
    <dbReference type="NCBI Taxonomy" id="1325107"/>
    <lineage>
        <taxon>Bacteria</taxon>
        <taxon>Pseudomonadati</taxon>
        <taxon>Pseudomonadota</taxon>
        <taxon>Alphaproteobacteria</taxon>
        <taxon>Hyphomicrobiales</taxon>
        <taxon>Nitrobacteraceae</taxon>
        <taxon>Bradyrhizobium</taxon>
    </lineage>
</organism>
<gene>
    <name evidence="1" type="ORF">EAS62_31985</name>
</gene>
<dbReference type="InterPro" id="IPR009100">
    <property type="entry name" value="AcylCoA_DH/oxidase_NM_dom_sf"/>
</dbReference>
<protein>
    <submittedName>
        <fullName evidence="1">Uncharacterized protein</fullName>
    </submittedName>
</protein>
<reference evidence="1 2" key="1">
    <citation type="submission" date="2018-10" db="EMBL/GenBank/DDBJ databases">
        <title>Bradyrhizobium sp. nov., isolated from effective nodules of peanut in China.</title>
        <authorList>
            <person name="Li Y."/>
        </authorList>
    </citation>
    <scope>NUCLEOTIDE SEQUENCE [LARGE SCALE GENOMIC DNA]</scope>
    <source>
        <strain evidence="1 2">CCBAU 51781</strain>
    </source>
</reference>
<dbReference type="Gene3D" id="1.10.540.10">
    <property type="entry name" value="Acyl-CoA dehydrogenase/oxidase, N-terminal domain"/>
    <property type="match status" value="1"/>
</dbReference>
<comment type="caution">
    <text evidence="1">The sequence shown here is derived from an EMBL/GenBank/DDBJ whole genome shotgun (WGS) entry which is preliminary data.</text>
</comment>
<sequence>MRVPIEFGGLGAALRQTFDLLIALAATDSNLPQAQRAHFNLVEDLRLNKDEATKARCLRAIEPSRNSELCRSRDNRVTELAVGAGDRYQTAVTSDRAGLQLNGPKHCTTGALYADHVIVAADQSGKRIAVPLDTNQPPSSTRRLGWLRAFLLPTALSMVRSAS</sequence>
<accession>A0ABY0DCI6</accession>
<dbReference type="InterPro" id="IPR037069">
    <property type="entry name" value="AcylCoA_DH/ox_N_sf"/>
</dbReference>
<dbReference type="SUPFAM" id="SSF56645">
    <property type="entry name" value="Acyl-CoA dehydrogenase NM domain-like"/>
    <property type="match status" value="1"/>
</dbReference>
<evidence type="ECO:0000313" key="2">
    <source>
        <dbReference type="Proteomes" id="UP000289946"/>
    </source>
</evidence>